<comment type="caution">
    <text evidence="1">The sequence shown here is derived from an EMBL/GenBank/DDBJ whole genome shotgun (WGS) entry which is preliminary data.</text>
</comment>
<reference evidence="1 2" key="1">
    <citation type="submission" date="2014-03" db="EMBL/GenBank/DDBJ databases">
        <title>Bradyrhizobium valentinum sp. nov., isolated from effective nodules of Lupinus mariae-josephae, a lupine endemic of basic-lime soils in Eastern Spain.</title>
        <authorList>
            <person name="Duran D."/>
            <person name="Rey L."/>
            <person name="Navarro A."/>
            <person name="Busquets A."/>
            <person name="Imperial J."/>
            <person name="Ruiz-Argueso T."/>
        </authorList>
    </citation>
    <scope>NUCLEOTIDE SEQUENCE [LARGE SCALE GENOMIC DNA]</scope>
    <source>
        <strain evidence="1 2">CCBAU 23086</strain>
    </source>
</reference>
<proteinExistence type="predicted"/>
<accession>A0A0R3N0R9</accession>
<evidence type="ECO:0008006" key="3">
    <source>
        <dbReference type="Google" id="ProtNLM"/>
    </source>
</evidence>
<sequence length="82" mass="8830">MSEIISEVERYIVLPGQATAYKVGMQQLLALRSKASSQLGRAFDAREFHDIVLGSGALPFGLLSELVDRWIASKGPGATPRG</sequence>
<dbReference type="OrthoDB" id="9763405at2"/>
<dbReference type="EMBL" id="LLYB01000056">
    <property type="protein sequence ID" value="KRR25482.1"/>
    <property type="molecule type" value="Genomic_DNA"/>
</dbReference>
<dbReference type="InterPro" id="IPR010281">
    <property type="entry name" value="DUF885"/>
</dbReference>
<gene>
    <name evidence="1" type="ORF">CQ14_40090</name>
</gene>
<organism evidence="1 2">
    <name type="scientific">Bradyrhizobium lablabi</name>
    <dbReference type="NCBI Taxonomy" id="722472"/>
    <lineage>
        <taxon>Bacteria</taxon>
        <taxon>Pseudomonadati</taxon>
        <taxon>Pseudomonadota</taxon>
        <taxon>Alphaproteobacteria</taxon>
        <taxon>Hyphomicrobiales</taxon>
        <taxon>Nitrobacteraceae</taxon>
        <taxon>Bradyrhizobium</taxon>
    </lineage>
</organism>
<protein>
    <recommendedName>
        <fullName evidence="3">DUF885 domain-containing protein</fullName>
    </recommendedName>
</protein>
<evidence type="ECO:0000313" key="1">
    <source>
        <dbReference type="EMBL" id="KRR25482.1"/>
    </source>
</evidence>
<dbReference type="AlphaFoldDB" id="A0A0R3N0R9"/>
<dbReference type="Proteomes" id="UP000051660">
    <property type="component" value="Unassembled WGS sequence"/>
</dbReference>
<dbReference type="Pfam" id="PF05960">
    <property type="entry name" value="DUF885"/>
    <property type="match status" value="1"/>
</dbReference>
<name>A0A0R3N0R9_9BRAD</name>
<dbReference type="PANTHER" id="PTHR33361">
    <property type="entry name" value="GLR0591 PROTEIN"/>
    <property type="match status" value="1"/>
</dbReference>
<dbReference type="PANTHER" id="PTHR33361:SF16">
    <property type="entry name" value="DUF885 DOMAIN-CONTAINING PROTEIN"/>
    <property type="match status" value="1"/>
</dbReference>
<evidence type="ECO:0000313" key="2">
    <source>
        <dbReference type="Proteomes" id="UP000051660"/>
    </source>
</evidence>